<dbReference type="Proteomes" id="UP000007382">
    <property type="component" value="Chromosome"/>
</dbReference>
<dbReference type="InterPro" id="IPR003607">
    <property type="entry name" value="HD/PDEase_dom"/>
</dbReference>
<dbReference type="AlphaFoldDB" id="I0IPW2"/>
<dbReference type="HOGENOM" id="CLU_015767_4_1_0"/>
<dbReference type="GO" id="GO:0016787">
    <property type="term" value="F:hydrolase activity"/>
    <property type="evidence" value="ECO:0007669"/>
    <property type="project" value="UniProtKB-KW"/>
</dbReference>
<keyword evidence="1" id="KW-0472">Membrane</keyword>
<dbReference type="EMBL" id="AP012342">
    <property type="protein sequence ID" value="BAM07311.1"/>
    <property type="molecule type" value="Genomic_DNA"/>
</dbReference>
<dbReference type="SUPFAM" id="SSF109604">
    <property type="entry name" value="HD-domain/PDEase-like"/>
    <property type="match status" value="1"/>
</dbReference>
<protein>
    <submittedName>
        <fullName evidence="3">Putative metal dependent phosphohydrolase</fullName>
    </submittedName>
</protein>
<organism evidence="3 4">
    <name type="scientific">Leptospirillum ferrooxidans (strain C2-3)</name>
    <dbReference type="NCBI Taxonomy" id="1162668"/>
    <lineage>
        <taxon>Bacteria</taxon>
        <taxon>Pseudomonadati</taxon>
        <taxon>Nitrospirota</taxon>
        <taxon>Nitrospiria</taxon>
        <taxon>Nitrospirales</taxon>
        <taxon>Nitrospiraceae</taxon>
        <taxon>Leptospirillum</taxon>
    </lineage>
</organism>
<feature type="domain" description="HD" evidence="2">
    <location>
        <begin position="239"/>
        <end position="384"/>
    </location>
</feature>
<keyword evidence="4" id="KW-1185">Reference proteome</keyword>
<dbReference type="PANTHER" id="PTHR36442">
    <property type="entry name" value="CYCLIC-DI-AMP PHOSPHODIESTERASE PGPH"/>
    <property type="match status" value="1"/>
</dbReference>
<dbReference type="STRING" id="1162668.LFE_1630"/>
<dbReference type="InterPro" id="IPR052722">
    <property type="entry name" value="PgpH_phosphodiesterase"/>
</dbReference>
<reference evidence="3 4" key="1">
    <citation type="journal article" date="2012" name="J. Bacteriol.">
        <title>Complete Genome Sequence of Leptospirillum ferrooxidans Strain C2-3, Isolated from a Fresh Volcanic Ash Deposit on the Island of Miyake, Japan.</title>
        <authorList>
            <person name="Fujimura R."/>
            <person name="Sato Y."/>
            <person name="Nishizawa T."/>
            <person name="Oshima K."/>
            <person name="Kim S.-W."/>
            <person name="Hattori M."/>
            <person name="Kamijo T."/>
            <person name="Ohta H."/>
        </authorList>
    </citation>
    <scope>NUCLEOTIDE SEQUENCE [LARGE SCALE GENOMIC DNA]</scope>
    <source>
        <strain evidence="3 4">C2-3</strain>
    </source>
</reference>
<dbReference type="eggNOG" id="COG1480">
    <property type="taxonomic scope" value="Bacteria"/>
</dbReference>
<name>I0IPW2_LEPFC</name>
<sequence length="464" mass="50949">MDSIHVFLGTSLLVFLAIVSIMVTYRTFMDPPNEFERINQTHFLQILLGSILLFLIILSTLSILIGQGSTASILSEHHFLITQNIELIAIILIGNIITLLLGKKSATLFFLISSMIIALLPTSRYEMIVLPLIAGPISSSLALILPGRIGSLKSGLLSGLITGLLFLGMELSVKDPTVFTLQTEAIAVIATTLLFPMLENVAMPLLEKSLGLLSEASLTELLDLNHPLLREFSKKAPGSFFHSLAVAQIAEAAALSIGENTKLARVSAYFHDIGKMDKPQYFIENQSTFNRHELLTPRMSSLILIDHVRKGIEIGKKYDLPEIIISAIPEHHGTRVMQYFLRKSRDGANSPADFPSESDFRYPGPKPQNKITAILMMADAIEATGRAVKIQDASPARAISVIDETLMEIQKDGQLDECPLTISEIATLKEVFVRTLLQTQHKRIAYPGAKTTGIAPSWKPKDAS</sequence>
<evidence type="ECO:0000259" key="2">
    <source>
        <dbReference type="PROSITE" id="PS51831"/>
    </source>
</evidence>
<keyword evidence="1" id="KW-1133">Transmembrane helix</keyword>
<feature type="transmembrane region" description="Helical" evidence="1">
    <location>
        <begin position="106"/>
        <end position="122"/>
    </location>
</feature>
<dbReference type="KEGG" id="lfc:LFE_1630"/>
<feature type="transmembrane region" description="Helical" evidence="1">
    <location>
        <begin position="6"/>
        <end position="25"/>
    </location>
</feature>
<feature type="transmembrane region" description="Helical" evidence="1">
    <location>
        <begin position="128"/>
        <end position="147"/>
    </location>
</feature>
<gene>
    <name evidence="3" type="ordered locus">LFE_1630</name>
</gene>
<dbReference type="InterPro" id="IPR006674">
    <property type="entry name" value="HD_domain"/>
</dbReference>
<dbReference type="PATRIC" id="fig|1162668.3.peg.1941"/>
<keyword evidence="1" id="KW-0812">Transmembrane</keyword>
<proteinExistence type="predicted"/>
<accession>I0IPW2</accession>
<feature type="transmembrane region" description="Helical" evidence="1">
    <location>
        <begin position="46"/>
        <end position="66"/>
    </location>
</feature>
<dbReference type="InterPro" id="IPR006675">
    <property type="entry name" value="HDIG_dom"/>
</dbReference>
<keyword evidence="3" id="KW-0378">Hydrolase</keyword>
<dbReference type="Pfam" id="PF01966">
    <property type="entry name" value="HD"/>
    <property type="match status" value="1"/>
</dbReference>
<evidence type="ECO:0000313" key="4">
    <source>
        <dbReference type="Proteomes" id="UP000007382"/>
    </source>
</evidence>
<dbReference type="PROSITE" id="PS51831">
    <property type="entry name" value="HD"/>
    <property type="match status" value="1"/>
</dbReference>
<evidence type="ECO:0000256" key="1">
    <source>
        <dbReference type="SAM" id="Phobius"/>
    </source>
</evidence>
<dbReference type="InterPro" id="IPR011621">
    <property type="entry name" value="Metal-dep_PHydrolase_7TM_intra"/>
</dbReference>
<dbReference type="Gene3D" id="1.10.3210.10">
    <property type="entry name" value="Hypothetical protein af1432"/>
    <property type="match status" value="1"/>
</dbReference>
<evidence type="ECO:0000313" key="3">
    <source>
        <dbReference type="EMBL" id="BAM07311.1"/>
    </source>
</evidence>
<dbReference type="SMART" id="SM00471">
    <property type="entry name" value="HDc"/>
    <property type="match status" value="1"/>
</dbReference>
<dbReference type="CDD" id="cd00077">
    <property type="entry name" value="HDc"/>
    <property type="match status" value="1"/>
</dbReference>
<dbReference type="PANTHER" id="PTHR36442:SF1">
    <property type="entry name" value="CYCLIC-DI-AMP PHOSPHODIESTERASE PGPH"/>
    <property type="match status" value="1"/>
</dbReference>
<reference evidence="4" key="2">
    <citation type="submission" date="2012-03" db="EMBL/GenBank/DDBJ databases">
        <title>The complete genome sequence of the pioneer microbe on fresh volcanic deposit, Leptospirillum ferrooxidans strain C2-3.</title>
        <authorList>
            <person name="Fujimura R."/>
            <person name="Sato Y."/>
            <person name="Nishizawa T."/>
            <person name="Nanba K."/>
            <person name="Oshima K."/>
            <person name="Hattori M."/>
            <person name="Kamijo T."/>
            <person name="Ohta H."/>
        </authorList>
    </citation>
    <scope>NUCLEOTIDE SEQUENCE [LARGE SCALE GENOMIC DNA]</scope>
    <source>
        <strain evidence="4">C2-3</strain>
    </source>
</reference>
<dbReference type="NCBIfam" id="TIGR00277">
    <property type="entry name" value="HDIG"/>
    <property type="match status" value="1"/>
</dbReference>
<dbReference type="Pfam" id="PF07698">
    <property type="entry name" value="7TM-7TMR_HD"/>
    <property type="match status" value="1"/>
</dbReference>
<feature type="transmembrane region" description="Helical" evidence="1">
    <location>
        <begin position="78"/>
        <end position="101"/>
    </location>
</feature>